<dbReference type="OrthoDB" id="3213864at2"/>
<dbReference type="InterPro" id="IPR002701">
    <property type="entry name" value="CM_II_prokaryot"/>
</dbReference>
<dbReference type="Proteomes" id="UP000042997">
    <property type="component" value="Unassembled WGS sequence"/>
</dbReference>
<accession>A0A098BL99</accession>
<sequence>MTAVAEPGTTDSELPRLRADIDSLDTEILAVVRRRVALERRIGQLRVGTGAPRVTHAHDMSMIRRYAAELGEDGTALALVLLRLR</sequence>
<dbReference type="InterPro" id="IPR036263">
    <property type="entry name" value="Chorismate_II_sf"/>
</dbReference>
<gene>
    <name evidence="1" type="ORF">RHRU231_480040</name>
</gene>
<dbReference type="EC" id="5.4.99.5" evidence="1"/>
<dbReference type="SUPFAM" id="SSF48600">
    <property type="entry name" value="Chorismate mutase II"/>
    <property type="match status" value="1"/>
</dbReference>
<dbReference type="eggNOG" id="COG1605">
    <property type="taxonomic scope" value="Bacteria"/>
</dbReference>
<dbReference type="InterPro" id="IPR010958">
    <property type="entry name" value="Chorismate_mutase_highGC-bac"/>
</dbReference>
<reference evidence="1 2" key="1">
    <citation type="journal article" date="2014" name="Genome Announc.">
        <title>Draft Genome Sequence of Propane- and Butane-Oxidizing Actinobacterium Rhodococcus ruber IEGM 231.</title>
        <authorList>
            <person name="Ivshina I.B."/>
            <person name="Kuyukina M.S."/>
            <person name="Krivoruchko A.V."/>
            <person name="Barbe V."/>
            <person name="Fischer C."/>
        </authorList>
    </citation>
    <scope>NUCLEOTIDE SEQUENCE [LARGE SCALE GENOMIC DNA]</scope>
</reference>
<dbReference type="RefSeq" id="WP_010595229.1">
    <property type="nucleotide sequence ID" value="NZ_CP023714.1"/>
</dbReference>
<dbReference type="GO" id="GO:0046417">
    <property type="term" value="P:chorismate metabolic process"/>
    <property type="evidence" value="ECO:0007669"/>
    <property type="project" value="InterPro"/>
</dbReference>
<dbReference type="EMBL" id="CCSD01000059">
    <property type="protein sequence ID" value="CDZ89493.1"/>
    <property type="molecule type" value="Genomic_DNA"/>
</dbReference>
<dbReference type="PROSITE" id="PS51168">
    <property type="entry name" value="CHORISMATE_MUT_2"/>
    <property type="match status" value="1"/>
</dbReference>
<protein>
    <submittedName>
        <fullName evidence="1">Intracellular chorismate mutase</fullName>
        <ecNumber evidence="1">5.4.99.5</ecNumber>
    </submittedName>
</protein>
<name>A0A098BL99_9NOCA</name>
<dbReference type="KEGG" id="rrz:CS378_04770"/>
<dbReference type="NCBIfam" id="TIGR01808">
    <property type="entry name" value="CM_M_hiGC-arch"/>
    <property type="match status" value="1"/>
</dbReference>
<dbReference type="InterPro" id="IPR036979">
    <property type="entry name" value="CM_dom_sf"/>
</dbReference>
<dbReference type="Gene3D" id="1.20.59.10">
    <property type="entry name" value="Chorismate mutase"/>
    <property type="match status" value="1"/>
</dbReference>
<dbReference type="GeneID" id="66836251"/>
<evidence type="ECO:0000313" key="1">
    <source>
        <dbReference type="EMBL" id="CDZ89493.1"/>
    </source>
</evidence>
<keyword evidence="1" id="KW-0413">Isomerase</keyword>
<proteinExistence type="predicted"/>
<organism evidence="1 2">
    <name type="scientific">Rhodococcus ruber</name>
    <dbReference type="NCBI Taxonomy" id="1830"/>
    <lineage>
        <taxon>Bacteria</taxon>
        <taxon>Bacillati</taxon>
        <taxon>Actinomycetota</taxon>
        <taxon>Actinomycetes</taxon>
        <taxon>Mycobacteriales</taxon>
        <taxon>Nocardiaceae</taxon>
        <taxon>Rhodococcus</taxon>
    </lineage>
</organism>
<dbReference type="NCBIfam" id="NF005894">
    <property type="entry name" value="PRK07857.1"/>
    <property type="match status" value="1"/>
</dbReference>
<dbReference type="AlphaFoldDB" id="A0A098BL99"/>
<dbReference type="GO" id="GO:0004106">
    <property type="term" value="F:chorismate mutase activity"/>
    <property type="evidence" value="ECO:0007669"/>
    <property type="project" value="UniProtKB-EC"/>
</dbReference>
<evidence type="ECO:0000313" key="2">
    <source>
        <dbReference type="Proteomes" id="UP000042997"/>
    </source>
</evidence>